<accession>A0A8H5HZX5</accession>
<feature type="compositionally biased region" description="Low complexity" evidence="1">
    <location>
        <begin position="92"/>
        <end position="106"/>
    </location>
</feature>
<comment type="caution">
    <text evidence="2">The sequence shown here is derived from an EMBL/GenBank/DDBJ whole genome shotgun (WGS) entry which is preliminary data.</text>
</comment>
<feature type="region of interest" description="Disordered" evidence="1">
    <location>
        <begin position="92"/>
        <end position="125"/>
    </location>
</feature>
<dbReference type="EMBL" id="JAACJN010000006">
    <property type="protein sequence ID" value="KAF5392220.1"/>
    <property type="molecule type" value="Genomic_DNA"/>
</dbReference>
<dbReference type="AlphaFoldDB" id="A0A8H5HZX5"/>
<evidence type="ECO:0000313" key="3">
    <source>
        <dbReference type="Proteomes" id="UP000518752"/>
    </source>
</evidence>
<reference evidence="2 3" key="1">
    <citation type="journal article" date="2020" name="ISME J.">
        <title>Uncovering the hidden diversity of litter-decomposition mechanisms in mushroom-forming fungi.</title>
        <authorList>
            <person name="Floudas D."/>
            <person name="Bentzer J."/>
            <person name="Ahren D."/>
            <person name="Johansson T."/>
            <person name="Persson P."/>
            <person name="Tunlid A."/>
        </authorList>
    </citation>
    <scope>NUCLEOTIDE SEQUENCE [LARGE SCALE GENOMIC DNA]</scope>
    <source>
        <strain evidence="2 3">CBS 406.79</strain>
    </source>
</reference>
<proteinExistence type="predicted"/>
<name>A0A8H5HZX5_9AGAR</name>
<dbReference type="OrthoDB" id="3257429at2759"/>
<evidence type="ECO:0000313" key="2">
    <source>
        <dbReference type="EMBL" id="KAF5392220.1"/>
    </source>
</evidence>
<dbReference type="Proteomes" id="UP000518752">
    <property type="component" value="Unassembled WGS sequence"/>
</dbReference>
<evidence type="ECO:0000256" key="1">
    <source>
        <dbReference type="SAM" id="MobiDB-lite"/>
    </source>
</evidence>
<organism evidence="2 3">
    <name type="scientific">Collybiopsis confluens</name>
    <dbReference type="NCBI Taxonomy" id="2823264"/>
    <lineage>
        <taxon>Eukaryota</taxon>
        <taxon>Fungi</taxon>
        <taxon>Dikarya</taxon>
        <taxon>Basidiomycota</taxon>
        <taxon>Agaricomycotina</taxon>
        <taxon>Agaricomycetes</taxon>
        <taxon>Agaricomycetidae</taxon>
        <taxon>Agaricales</taxon>
        <taxon>Marasmiineae</taxon>
        <taxon>Omphalotaceae</taxon>
        <taxon>Collybiopsis</taxon>
    </lineage>
</organism>
<gene>
    <name evidence="2" type="ORF">D9757_001425</name>
</gene>
<protein>
    <submittedName>
        <fullName evidence="2">Uncharacterized protein</fullName>
    </submittedName>
</protein>
<sequence length="211" mass="22112">MIYLGCFTEVKASHARLWLHSTLVRRPHTPTSYNEDPHLLVPPHSPFRLVRGQTATVVDVDGDTIVEVVTTDRQGLPVTSTIQTILASTTSTTSTISTPTRTTTQQQGGGVVGQPPPTTDGDPHGPTPYTYTTVIGTVTTAIQAIFTPSFTTPIATPAPATGTILDYSSWLAQFGATTTATTNGARPSFGSSGLGHVLTAAAGIMLVILLL</sequence>
<keyword evidence="3" id="KW-1185">Reference proteome</keyword>